<evidence type="ECO:0000313" key="2">
    <source>
        <dbReference type="Proteomes" id="UP000095751"/>
    </source>
</evidence>
<keyword evidence="2" id="KW-1185">Reference proteome</keyword>
<dbReference type="InterPro" id="IPR023214">
    <property type="entry name" value="HAD_sf"/>
</dbReference>
<dbReference type="GO" id="GO:0000166">
    <property type="term" value="F:nucleotide binding"/>
    <property type="evidence" value="ECO:0007669"/>
    <property type="project" value="InterPro"/>
</dbReference>
<dbReference type="Proteomes" id="UP000095751">
    <property type="component" value="Unassembled WGS sequence"/>
</dbReference>
<reference evidence="1 2" key="1">
    <citation type="submission" date="2016-09" db="EMBL/GenBank/DDBJ databases">
        <title>Extensive genetic diversity and differential bi-allelic expression allows diatom success in the polar Southern Ocean.</title>
        <authorList>
            <consortium name="DOE Joint Genome Institute"/>
            <person name="Mock T."/>
            <person name="Otillar R.P."/>
            <person name="Strauss J."/>
            <person name="Dupont C."/>
            <person name="Frickenhaus S."/>
            <person name="Maumus F."/>
            <person name="Mcmullan M."/>
            <person name="Sanges R."/>
            <person name="Schmutz J."/>
            <person name="Toseland A."/>
            <person name="Valas R."/>
            <person name="Veluchamy A."/>
            <person name="Ward B.J."/>
            <person name="Allen A."/>
            <person name="Barry K."/>
            <person name="Falciatore A."/>
            <person name="Ferrante M."/>
            <person name="Fortunato A.E."/>
            <person name="Gloeckner G."/>
            <person name="Gruber A."/>
            <person name="Hipkin R."/>
            <person name="Janech M."/>
            <person name="Kroth P."/>
            <person name="Leese F."/>
            <person name="Lindquist E."/>
            <person name="Lyon B.R."/>
            <person name="Martin J."/>
            <person name="Mayer C."/>
            <person name="Parker M."/>
            <person name="Quesneville H."/>
            <person name="Raymond J."/>
            <person name="Uhlig C."/>
            <person name="Valentin K.U."/>
            <person name="Worden A.Z."/>
            <person name="Armbrust E.V."/>
            <person name="Bowler C."/>
            <person name="Green B."/>
            <person name="Moulton V."/>
            <person name="Van Oosterhout C."/>
            <person name="Grigoriev I."/>
        </authorList>
    </citation>
    <scope>NUCLEOTIDE SEQUENCE [LARGE SCALE GENOMIC DNA]</scope>
    <source>
        <strain evidence="1 2">CCMP1102</strain>
    </source>
</reference>
<evidence type="ECO:0000313" key="1">
    <source>
        <dbReference type="EMBL" id="OEU12473.1"/>
    </source>
</evidence>
<protein>
    <submittedName>
        <fullName evidence="1">Uncharacterized protein</fullName>
    </submittedName>
</protein>
<dbReference type="Gene3D" id="3.40.50.1000">
    <property type="entry name" value="HAD superfamily/HAD-like"/>
    <property type="match status" value="1"/>
</dbReference>
<dbReference type="Gene3D" id="3.40.1110.10">
    <property type="entry name" value="Calcium-transporting ATPase, cytoplasmic domain N"/>
    <property type="match status" value="1"/>
</dbReference>
<name>A0A1E7F3Q0_9STRA</name>
<dbReference type="InterPro" id="IPR023299">
    <property type="entry name" value="ATPase_P-typ_cyto_dom_N"/>
</dbReference>
<dbReference type="OrthoDB" id="2929958at2759"/>
<organism evidence="1 2">
    <name type="scientific">Fragilariopsis cylindrus CCMP1102</name>
    <dbReference type="NCBI Taxonomy" id="635003"/>
    <lineage>
        <taxon>Eukaryota</taxon>
        <taxon>Sar</taxon>
        <taxon>Stramenopiles</taxon>
        <taxon>Ochrophyta</taxon>
        <taxon>Bacillariophyta</taxon>
        <taxon>Bacillariophyceae</taxon>
        <taxon>Bacillariophycidae</taxon>
        <taxon>Bacillariales</taxon>
        <taxon>Bacillariaceae</taxon>
        <taxon>Fragilariopsis</taxon>
    </lineage>
</organism>
<dbReference type="EMBL" id="KV784364">
    <property type="protein sequence ID" value="OEU12473.1"/>
    <property type="molecule type" value="Genomic_DNA"/>
</dbReference>
<dbReference type="AlphaFoldDB" id="A0A1E7F3Q0"/>
<sequence length="123" mass="13773">MYRQKLSVSTQLYMKLVVAFVDWKGQMVTVAKGYAWLLRSLTRKPVALTCMNASGRLRVLTKNRDALSSAGYKTIAIAMCFGDARKEDHGPWKFVDIMPMLDPPREDTTAATIVSLHHAKVSV</sequence>
<accession>A0A1E7F3Q0</accession>
<gene>
    <name evidence="1" type="ORF">FRACYDRAFT_243726</name>
</gene>
<proteinExistence type="predicted"/>
<dbReference type="InParanoid" id="A0A1E7F3Q0"/>
<dbReference type="KEGG" id="fcy:FRACYDRAFT_243726"/>